<evidence type="ECO:0000313" key="3">
    <source>
        <dbReference type="Proteomes" id="UP001219567"/>
    </source>
</evidence>
<organism evidence="2 3">
    <name type="scientific">Malassezia yamatoensis</name>
    <dbReference type="NCBI Taxonomy" id="253288"/>
    <lineage>
        <taxon>Eukaryota</taxon>
        <taxon>Fungi</taxon>
        <taxon>Dikarya</taxon>
        <taxon>Basidiomycota</taxon>
        <taxon>Ustilaginomycotina</taxon>
        <taxon>Malasseziomycetes</taxon>
        <taxon>Malasseziales</taxon>
        <taxon>Malasseziaceae</taxon>
        <taxon>Malassezia</taxon>
    </lineage>
</organism>
<keyword evidence="3" id="KW-1185">Reference proteome</keyword>
<protein>
    <submittedName>
        <fullName evidence="2">Uncharacterized protein</fullName>
    </submittedName>
</protein>
<dbReference type="AlphaFoldDB" id="A0AAJ6CFW7"/>
<evidence type="ECO:0000313" key="2">
    <source>
        <dbReference type="EMBL" id="WFC97600.1"/>
    </source>
</evidence>
<reference evidence="2 3" key="1">
    <citation type="submission" date="2023-03" db="EMBL/GenBank/DDBJ databases">
        <title>Mating type loci evolution in Malassezia.</title>
        <authorList>
            <person name="Coelho M.A."/>
        </authorList>
    </citation>
    <scope>NUCLEOTIDE SEQUENCE [LARGE SCALE GENOMIC DNA]</scope>
    <source>
        <strain evidence="2 3">CBS 9725</strain>
    </source>
</reference>
<proteinExistence type="predicted"/>
<feature type="compositionally biased region" description="Basic and acidic residues" evidence="1">
    <location>
        <begin position="284"/>
        <end position="307"/>
    </location>
</feature>
<dbReference type="EMBL" id="CP119943">
    <property type="protein sequence ID" value="WFC97600.1"/>
    <property type="molecule type" value="Genomic_DNA"/>
</dbReference>
<name>A0AAJ6CFW7_9BASI</name>
<accession>A0AAJ6CFW7</accession>
<sequence length="307" mass="34336">MSTTQANNVPELNSNQSAALKALKDSETVKFIGKIPLVSGAVDYSYSVIKSNNLFYRSFLLGEEVFATSLLFVQPIASRLSTPLHKADHLMLQTLDFTKSKFPYPFELKWDDIYSMAKSPFVRADDIVSSYKKSAKDNAQHLYEQTNKTITQLQQNENVHLQKAGNAIVSINEKLTSIAQDWSKKGKSELAEREQKAQGLVNSLFTELDNLNKYAKSLPAEGQKRLSPVIDTFQSTYQEAYKEAFDSKAPVQERVSKVTQYLRSQTLPALHKALLDSAGDAEEQTGKAGKELASKIQDVSEKLESRK</sequence>
<evidence type="ECO:0000256" key="1">
    <source>
        <dbReference type="SAM" id="MobiDB-lite"/>
    </source>
</evidence>
<gene>
    <name evidence="2" type="ORF">MYAM1_000315</name>
</gene>
<feature type="region of interest" description="Disordered" evidence="1">
    <location>
        <begin position="277"/>
        <end position="307"/>
    </location>
</feature>
<dbReference type="Proteomes" id="UP001219567">
    <property type="component" value="Chromosome 1"/>
</dbReference>